<organism evidence="1 2">
    <name type="scientific">Brachionus plicatilis</name>
    <name type="common">Marine rotifer</name>
    <name type="synonym">Brachionus muelleri</name>
    <dbReference type="NCBI Taxonomy" id="10195"/>
    <lineage>
        <taxon>Eukaryota</taxon>
        <taxon>Metazoa</taxon>
        <taxon>Spiralia</taxon>
        <taxon>Gnathifera</taxon>
        <taxon>Rotifera</taxon>
        <taxon>Eurotatoria</taxon>
        <taxon>Monogononta</taxon>
        <taxon>Pseudotrocha</taxon>
        <taxon>Ploima</taxon>
        <taxon>Brachionidae</taxon>
        <taxon>Brachionus</taxon>
    </lineage>
</organism>
<protein>
    <submittedName>
        <fullName evidence="1">Uncharacterized protein</fullName>
    </submittedName>
</protein>
<name>A0A3M7S8G5_BRAPC</name>
<dbReference type="Proteomes" id="UP000276133">
    <property type="component" value="Unassembled WGS sequence"/>
</dbReference>
<evidence type="ECO:0000313" key="1">
    <source>
        <dbReference type="EMBL" id="RNA31937.1"/>
    </source>
</evidence>
<keyword evidence="2" id="KW-1185">Reference proteome</keyword>
<proteinExistence type="predicted"/>
<accession>A0A3M7S8G5</accession>
<reference evidence="1 2" key="1">
    <citation type="journal article" date="2018" name="Sci. Rep.">
        <title>Genomic signatures of local adaptation to the degree of environmental predictability in rotifers.</title>
        <authorList>
            <person name="Franch-Gras L."/>
            <person name="Hahn C."/>
            <person name="Garcia-Roger E.M."/>
            <person name="Carmona M.J."/>
            <person name="Serra M."/>
            <person name="Gomez A."/>
        </authorList>
    </citation>
    <scope>NUCLEOTIDE SEQUENCE [LARGE SCALE GENOMIC DNA]</scope>
    <source>
        <strain evidence="1">HYR1</strain>
    </source>
</reference>
<gene>
    <name evidence="1" type="ORF">BpHYR1_026446</name>
</gene>
<sequence length="64" mass="7778">MNKNKSYSYFYAEKKNYAQITKIDLILAAKNRKRFFKFFRIEIIELKRTSQPKNTNKLKQNNIS</sequence>
<dbReference type="EMBL" id="REGN01001879">
    <property type="protein sequence ID" value="RNA31937.1"/>
    <property type="molecule type" value="Genomic_DNA"/>
</dbReference>
<dbReference type="AlphaFoldDB" id="A0A3M7S8G5"/>
<comment type="caution">
    <text evidence="1">The sequence shown here is derived from an EMBL/GenBank/DDBJ whole genome shotgun (WGS) entry which is preliminary data.</text>
</comment>
<evidence type="ECO:0000313" key="2">
    <source>
        <dbReference type="Proteomes" id="UP000276133"/>
    </source>
</evidence>